<feature type="region of interest" description="Disordered" evidence="1">
    <location>
        <begin position="19"/>
        <end position="39"/>
    </location>
</feature>
<name>A0ABN7W7P9_GIGMA</name>
<evidence type="ECO:0000256" key="1">
    <source>
        <dbReference type="SAM" id="MobiDB-lite"/>
    </source>
</evidence>
<sequence>MSFVLSFWYNPEKFPNMSTNAFPISDPRSDEYQESAELSEKNNDLCQNGPYLQKQLSSLAPTSRPNKRHYLAYLEKLQELLTQDPTIKKKKTYIYSDKQEKNNKHHTKPTLKNVQTRPYQEYKEKKDKDQPKPQNL</sequence>
<protein>
    <submittedName>
        <fullName evidence="2">36645_t:CDS:1</fullName>
    </submittedName>
</protein>
<accession>A0ABN7W7P9</accession>
<dbReference type="Proteomes" id="UP000789901">
    <property type="component" value="Unassembled WGS sequence"/>
</dbReference>
<dbReference type="EMBL" id="CAJVQB010033736">
    <property type="protein sequence ID" value="CAG8820199.1"/>
    <property type="molecule type" value="Genomic_DNA"/>
</dbReference>
<feature type="region of interest" description="Disordered" evidence="1">
    <location>
        <begin position="93"/>
        <end position="136"/>
    </location>
</feature>
<keyword evidence="3" id="KW-1185">Reference proteome</keyword>
<feature type="compositionally biased region" description="Basic and acidic residues" evidence="1">
    <location>
        <begin position="120"/>
        <end position="136"/>
    </location>
</feature>
<comment type="caution">
    <text evidence="2">The sequence shown here is derived from an EMBL/GenBank/DDBJ whole genome shotgun (WGS) entry which is preliminary data.</text>
</comment>
<gene>
    <name evidence="2" type="ORF">GMARGA_LOCUS27508</name>
</gene>
<reference evidence="2 3" key="1">
    <citation type="submission" date="2021-06" db="EMBL/GenBank/DDBJ databases">
        <authorList>
            <person name="Kallberg Y."/>
            <person name="Tangrot J."/>
            <person name="Rosling A."/>
        </authorList>
    </citation>
    <scope>NUCLEOTIDE SEQUENCE [LARGE SCALE GENOMIC DNA]</scope>
    <source>
        <strain evidence="2 3">120-4 pot B 10/14</strain>
    </source>
</reference>
<proteinExistence type="predicted"/>
<organism evidence="2 3">
    <name type="scientific">Gigaspora margarita</name>
    <dbReference type="NCBI Taxonomy" id="4874"/>
    <lineage>
        <taxon>Eukaryota</taxon>
        <taxon>Fungi</taxon>
        <taxon>Fungi incertae sedis</taxon>
        <taxon>Mucoromycota</taxon>
        <taxon>Glomeromycotina</taxon>
        <taxon>Glomeromycetes</taxon>
        <taxon>Diversisporales</taxon>
        <taxon>Gigasporaceae</taxon>
        <taxon>Gigaspora</taxon>
    </lineage>
</organism>
<evidence type="ECO:0000313" key="2">
    <source>
        <dbReference type="EMBL" id="CAG8820199.1"/>
    </source>
</evidence>
<evidence type="ECO:0000313" key="3">
    <source>
        <dbReference type="Proteomes" id="UP000789901"/>
    </source>
</evidence>